<keyword evidence="6" id="KW-0254">Endocytosis</keyword>
<feature type="repeat" description="LDL-receptor class B" evidence="31">
    <location>
        <begin position="3563"/>
        <end position="3605"/>
    </location>
</feature>
<sequence length="4204" mass="469910">MDNSSKIVGAVLMQKGKPISYAAEAFSPAQQRYPQIEKEALAISFDCNPQIEKEALAISFDFFIITSSVVTKTKLYCKGFVAHPCKTNNGNCSHICATNWNRNIAIAKCLCASGYILQSNGDCTTKVASSVLLIGRKKPASIKGIDPQTGQETMIPITDIKPMVMDVNVRNNTIYYLEDDLSIIQSISISTGKRKQVLKRAGEKCLGLAYDWAGENLFWTVQLGDTGSIKVVKLADVSKARTLLIDRGVFPTDIVLNPKRGYMFWVQSALIQPVNGTLYRSWMDGSNREVFVDTDIGWPNGLAIDLAGNRLYWSDTSKGVIESIGLNKEDRQVVVSNIDVPFRVDFFNNVLFYIEYQKGLVMSFNMETHAGGQLDETNTPAYLKILDYRSQRDLNECTNNKNCTEICLAIPTGINCSCSDGFHMINSTCVEKNGSICGSNEFVCKSTNLCIPNSKLCDGNNDCGDLSDEDSNANGPCRERICNPFEFSCDNKTKCVMNRWLCDGDKDCVDGSDENSENCPGPCSAKQFTCHFSRRCIPYAWVCDTIKDCGFNDSSDELNCDTPKCDVTEFTCNNSKCIMTDMVCDGFDDCQDGSDEINCTICKFDEVLCMGNQSCLPTSLVCNGHPDCPDGSDEMNCRAAVNCAESEFACESDGTCIPKMFQCDSFVDCVDGSDELKCDPAKMHHTNVSWTPTPPTSLTCEHPSRFCDNSTVCIGVEQLCDGQLDCQDMSDEGLRCKEQLCLHSFICSHTCHNAPEGVVCSCPPELHLQPDQIHCLDTHPCEAWGVCSQECKPMGSRYKCECLPEYSLADDGFTCKSVVNATAIVIFSNRHELRGVDLHRFNVKALISNLKNTIALDFYHTDDSDMIYWTDVIDDKIYRGTLVGNLLSNIEVVVQTGLSTAEGLAVDWIGENLYWVESNLDQIEVARLNGSFRRTLIGGEMESPRAIALDPRLSYLFWTDWDTSAPRIERSSLAGLGRKVIVRVDRLASNGAWPNGLTLDYDHKRIYWIDARSDSIHTTDYDGLDHHVVMKDHDLLSHPFAITLFENYVYWTDWRTNSVVRANKWTGGDVSVIQRTLSQPFDIQVFHPSRQPRGRNPCGTNNGGCSHLCLLHTNSTYRCDCPHVMRLHTDNRTCVVNERVLLIARVHEIRGVDLLQPYYHTIPTISNPQVMSAYHIEYLAANNTVYWTDYLLNEVKRSGLTMAQTQILIDTGLDHPTGLAVDWLAKNLFVGSLKGIIVCNLNGEYSSIVIKDTSVESIAIDPIRGRLFWVSTDKNVSQVESSFMNGLNRSILAENLSPTTKTLTYDKDANRLYWISSFKIYYYDFTTGTVINVNLPNVTISAATIYQGLIYYANDDDSTIHIANKTTGENDRILRNSTGVLALRIYDPNEQIGSGPCDENKSGCQHLCIPISSIEKVCKCATGYLVDTQDPTKCVGDFDFIFYSNSWEICGLNMDGSNDFKSLGPISRVSMASSIDFLANEDLIFWTDSDHGVIRSIARDGTQRRIIIDQHEVIENTASDILTGLAVDWSAGNIYWSDPKHGVIEVARLNGSSRYVILSHEIGKPTALAIDPAVGLLVWAGGTKIESAALDGSNRYLLVDQAVSISDITLDYTEKLIYFCDTGKNTIERITYNGSNREVLLNHSLENPAALSFMDNILYWDWGDTTHEHGSIKMAHIDDLANYTKLMAGMGDSLKDIQIFSKKRQQGLNACAINNGGCQHLCLYNGSHPVCACPHGKVAEDGKTCEEYKSFVMFSKVVSIDSIHLTDANVKNSPFPSIRSSIFMKNAIGLSYDYMQRRIFYSDIQKGSLNTVFFNGSGHSIIVDRQGSVEGLVFEQVHRALYWTCNNDATISRVNLTLQGTNATKVEVVIKLKPQDKPRGIAVDSCGSRLYWTNWNSYQPTIERAYLSGFGRQIIISTDIRMPNAITLDHQAQKVYWSDARLDKIERCEYDGTDRIVLSKATPQHAFALAIYGDYIYWTDWVLHAVLRADKLTGQNLVYLRRDVEKPMGIIAVANDTNDCLKNPCLELNGGCEETCSLNADGSVKCTCSDDKILAEDKKRCYSKSFNCREDSFRCSDGGCVPFQLTCDGLPHCIDASDEEPGYCGHRTCPQGWFSCLNKRCILANQHCNGVDECGDSSDEVNCSCPDSHRFKCETGQCILKSFVCDRDPDCVTATDEKNCPPQNCTRKHNDDNFINCPTTTACIHKEWLCDGENDCWDWSDEKNCSKPLACKPSEFQCPWNGRCISKQKVCDQKDDCHDAANGWLSSDEKNCPDVACGPHQFMCTSDFSCIPLSLKCNGNSDCLDNSDEHDCKFQCKSEQFQCGSGECIPVLWQCDGHFDCNDNSDEGEHCRKRQCHDLEFRCNSTGQCISTDWVCDGEIDCREGEDEHVLQGCPPTFCGPHRFQCADRTCIMNQFYCDGDYDCRDKSDEPEHCFEECAPGEFECRKGHCILEQYVCDGKRDCPDGNDEGRVCISNQNYCQGDGWFTCMNGVCINSTLLCNAEDDCGDYSDETLCKQIAKIYCNAEDDCGDYSDETLCNINECDSTTKPCSDICIDKPIGYECACPPGYKINPDKPNKCHDVDECEERPCSQICKNTVGSFHCSCTTNYILRPDMKSCRANTTIAPKLILANRYYIRKLDLMGDVTLLVHNLTNAVALDFDWQTQCFFWSDVTRNGSTIKKLCGNTYDTPAVTLHSATLQNPDGLAVDWVGRNIYWCDKGLDTLEVSTIDGKYRRVLVAEGLEEPRAVALNPLKGYMYWSDWGKDVHIGKAGMDGSNPQMIIRENLGWPNSLTIDYETEELFWADAREDYIAVSDLNGNNIRIIASRTKSPDLKLHHVFAITVWEDYIYWSDWETKSVERCHKYLGNQTKTLSAMVHRPMDLRIYHPFRQPDRANPCENANCSALCLITPRAPYYRCTCPENFVLAEDGHSCISNCTSAHFECATTFKCIPFWWKCDTQNDCGDGSDEPETCRKFKCKPGEFQCDNEMCLHPSNLCNGKDDCGDKSDEKNCHNYTCLNTQFRCKGNDEVPPQCIANIQRCNKQKDCPLGEDEMDCPPVTCPPNQFKCQNDKCIPVVWLCDKDNDCGDNSDEFEGCENRTCLPDQIKCSSGRCIPVNWQCDGDPDCSDGGDEPESCTQPDFHTCDPTYFKCDNNKCIPGRWHCDYDNDCGDGSDEVGCKPRNCSESEFRCKNGRCIAGPNHCDGEYHCDDMSDEENCETTCTNNEFPCTNPKLCIYREWKCDGDIDCADGSDELNCSDTCADNGFKCTNGLCINEQWKCDGQDDCHDNSDEDPKMCAHLACSPGHFRCLDNTCISSKLICNGVDDCKDGSDESPITCKRVHTCASHEFKCANGHCIEESEVCDGENDCVDNSDENDCEDTICNWNTCSQLCFKYTNNSHVCKCSPGFHKTPDGGCQAYGEPPTLVLVVEAELRLMSPYKAGAANQLIRKQVLTNAQGYKVDTIDVFHKQQQLIVFWTNNHNKRVESMLINPSERYRIERDTTIRTVLSDLKQPRGLAVDWITHKIYVTDLNRILVSTFNGSQSYTLISGDMSDPRDIVLAPAEGLLFWADWGPKAVIETAYMDGNKRRVLVDDIIWPTGLAIDYPKQRLYWADPKARIIASINFNGTAKHITHQFNSDIQPYKIEVFEDYLYVTTQYTHNVFRLHKFGQTTNNTHLAMGLPKLQDILILQENRQDHNITDRCHDFCHSTEFCLLSPSGATCTCADGFEKYNLTCRANTPKCPLNCNLGKCEIVEGKGPRCFCPPEYTGELCEHYRCSQFCRNKGQCYIDHISVQNPGSPSPLRCSCPPQWTGEHCETPVNICEGRCFNGGTCYSSRPGPPYCSCKPGFTGPKCQNCLTLTCMNGGVCTKEGSKEICKCALGYRGDHCEIFVCDAFCSKNGGCFVSATGPKCRCNPGYSGRKCEEDTCVQNCQNGGTCIMGTKQLECKCPPMYIGRRCQTHVCSTANPPDVCRDNASCNCLNGGSCTWSTNGFHCECLPGWIGKQCESYFDNSTRCPLECLNGGQCAYIKSLGEAYCACRKPYQGHRCQLKFMCIPSCQNGGECENTDSGPYCKCPPAFEGPACENIITIKMPESDASSDHYGFMLNIVIAMVLLVLVLVAVGATFLFLKKRRLFSHERLQENDFSNPTYQDRDAEPFTLAADRSNNFVNPVYESVYNGNAGVKEEKTGLLQKNTEEIPSPPTEEL</sequence>
<evidence type="ECO:0000256" key="15">
    <source>
        <dbReference type="ARBA" id="ARBA00022801"/>
    </source>
</evidence>
<feature type="disulfide bond" evidence="30">
    <location>
        <begin position="3040"/>
        <end position="3055"/>
    </location>
</feature>
<dbReference type="Pfam" id="PF17917">
    <property type="entry name" value="RT_RNaseH"/>
    <property type="match status" value="1"/>
</dbReference>
<feature type="repeat" description="LDL-receptor class B" evidence="31">
    <location>
        <begin position="954"/>
        <end position="1003"/>
    </location>
</feature>
<dbReference type="PROSITE" id="PS01209">
    <property type="entry name" value="LDLRA_1"/>
    <property type="match status" value="10"/>
</dbReference>
<keyword evidence="22 29" id="KW-1015">Disulfide bond</keyword>
<feature type="disulfide bond" evidence="30">
    <location>
        <begin position="2210"/>
        <end position="2225"/>
    </location>
</feature>
<evidence type="ECO:0000256" key="3">
    <source>
        <dbReference type="ARBA" id="ARBA00004489"/>
    </source>
</evidence>
<feature type="disulfide bond" evidence="30">
    <location>
        <begin position="2500"/>
        <end position="2515"/>
    </location>
</feature>
<reference evidence="35 36" key="1">
    <citation type="journal article" date="2024" name="BMC Genomics">
        <title>De novo assembly and annotation of Popillia japonica's genome with initial clues to its potential as an invasive pest.</title>
        <authorList>
            <person name="Cucini C."/>
            <person name="Boschi S."/>
            <person name="Funari R."/>
            <person name="Cardaioli E."/>
            <person name="Iannotti N."/>
            <person name="Marturano G."/>
            <person name="Paoli F."/>
            <person name="Bruttini M."/>
            <person name="Carapelli A."/>
            <person name="Frati F."/>
            <person name="Nardi F."/>
        </authorList>
    </citation>
    <scope>NUCLEOTIDE SEQUENCE [LARGE SCALE GENOMIC DNA]</scope>
    <source>
        <strain evidence="35">DMR45628</strain>
    </source>
</reference>
<dbReference type="SUPFAM" id="SSF57196">
    <property type="entry name" value="EGF/Laminin"/>
    <property type="match status" value="9"/>
</dbReference>
<feature type="disulfide bond" evidence="30">
    <location>
        <begin position="2984"/>
        <end position="3002"/>
    </location>
</feature>
<dbReference type="Pfam" id="PF00058">
    <property type="entry name" value="Ldl_recept_b"/>
    <property type="match status" value="8"/>
</dbReference>
<dbReference type="GO" id="GO:0043235">
    <property type="term" value="C:receptor complex"/>
    <property type="evidence" value="ECO:0007669"/>
    <property type="project" value="TreeGrafter"/>
</dbReference>
<keyword evidence="23 35" id="KW-0675">Receptor</keyword>
<evidence type="ECO:0000256" key="22">
    <source>
        <dbReference type="ARBA" id="ARBA00023157"/>
    </source>
</evidence>
<evidence type="ECO:0000256" key="32">
    <source>
        <dbReference type="SAM" id="MobiDB-lite"/>
    </source>
</evidence>
<feature type="repeat" description="LDL-receptor class B" evidence="31">
    <location>
        <begin position="261"/>
        <end position="308"/>
    </location>
</feature>
<dbReference type="PROSITE" id="PS50026">
    <property type="entry name" value="EGF_3"/>
    <property type="match status" value="8"/>
</dbReference>
<evidence type="ECO:0000256" key="30">
    <source>
        <dbReference type="PROSITE-ProRule" id="PRU00124"/>
    </source>
</evidence>
<feature type="disulfide bond" evidence="30">
    <location>
        <begin position="3266"/>
        <end position="3284"/>
    </location>
</feature>
<keyword evidence="16" id="KW-0106">Calcium</keyword>
<dbReference type="SMART" id="SM00192">
    <property type="entry name" value="LDLa"/>
    <property type="match status" value="29"/>
</dbReference>
<dbReference type="GO" id="GO:0006897">
    <property type="term" value="P:endocytosis"/>
    <property type="evidence" value="ECO:0007669"/>
    <property type="project" value="UniProtKB-KW"/>
</dbReference>
<feature type="disulfide bond" evidence="30">
    <location>
        <begin position="3259"/>
        <end position="3271"/>
    </location>
</feature>
<dbReference type="PROSITE" id="PS01186">
    <property type="entry name" value="EGF_2"/>
    <property type="match status" value="3"/>
</dbReference>
<keyword evidence="4" id="KW-1003">Cell membrane</keyword>
<dbReference type="GO" id="GO:0005509">
    <property type="term" value="F:calcium ion binding"/>
    <property type="evidence" value="ECO:0007669"/>
    <property type="project" value="InterPro"/>
</dbReference>
<dbReference type="PROSITE" id="PS00010">
    <property type="entry name" value="ASX_HYDROXYL"/>
    <property type="match status" value="2"/>
</dbReference>
<proteinExistence type="predicted"/>
<dbReference type="Pfam" id="PF14670">
    <property type="entry name" value="FXa_inhibition"/>
    <property type="match status" value="1"/>
</dbReference>
<feature type="repeat" description="LDL-receptor class B" evidence="31">
    <location>
        <begin position="1888"/>
        <end position="1932"/>
    </location>
</feature>
<evidence type="ECO:0000256" key="20">
    <source>
        <dbReference type="ARBA" id="ARBA00023036"/>
    </source>
</evidence>
<evidence type="ECO:0000256" key="8">
    <source>
        <dbReference type="ARBA" id="ARBA00022692"/>
    </source>
</evidence>
<dbReference type="GO" id="GO:0016324">
    <property type="term" value="C:apical plasma membrane"/>
    <property type="evidence" value="ECO:0007669"/>
    <property type="project" value="UniProtKB-SubCell"/>
</dbReference>
<evidence type="ECO:0000256" key="9">
    <source>
        <dbReference type="ARBA" id="ARBA00022695"/>
    </source>
</evidence>
<feature type="transmembrane region" description="Helical" evidence="33">
    <location>
        <begin position="4100"/>
        <end position="4127"/>
    </location>
</feature>
<dbReference type="EMBL" id="JASPKY010000957">
    <property type="protein sequence ID" value="KAK9679906.1"/>
    <property type="molecule type" value="Genomic_DNA"/>
</dbReference>
<name>A0AAW1HTU1_POPJA</name>
<feature type="region of interest" description="Disordered" evidence="32">
    <location>
        <begin position="4184"/>
        <end position="4204"/>
    </location>
</feature>
<feature type="domain" description="EGF-like" evidence="34">
    <location>
        <begin position="3817"/>
        <end position="3853"/>
    </location>
</feature>
<keyword evidence="15" id="KW-0378">Hydrolase</keyword>
<feature type="disulfide bond" evidence="30">
    <location>
        <begin position="2488"/>
        <end position="2506"/>
    </location>
</feature>
<dbReference type="FunFam" id="2.10.25.10:FF:000009">
    <property type="entry name" value="Low-density lipoprotein receptor isoform 1"/>
    <property type="match status" value="1"/>
</dbReference>
<feature type="disulfide bond" evidence="30">
    <location>
        <begin position="663"/>
        <end position="678"/>
    </location>
</feature>
<feature type="disulfide bond" evidence="30">
    <location>
        <begin position="3307"/>
        <end position="3325"/>
    </location>
</feature>
<dbReference type="Gene3D" id="2.120.10.30">
    <property type="entry name" value="TolB, C-terminal domain"/>
    <property type="match status" value="7"/>
</dbReference>
<keyword evidence="9" id="KW-0548">Nucleotidyltransferase</keyword>
<keyword evidence="25" id="KW-0966">Cell projection</keyword>
<feature type="disulfide bond" evidence="29">
    <location>
        <begin position="3775"/>
        <end position="3785"/>
    </location>
</feature>
<feature type="repeat" description="LDL-receptor class B" evidence="31">
    <location>
        <begin position="865"/>
        <end position="910"/>
    </location>
</feature>
<dbReference type="Gene3D" id="2.10.25.10">
    <property type="entry name" value="Laminin"/>
    <property type="match status" value="11"/>
</dbReference>
<dbReference type="CDD" id="cd00054">
    <property type="entry name" value="EGF_CA"/>
    <property type="match status" value="3"/>
</dbReference>
<dbReference type="Pfam" id="PF12662">
    <property type="entry name" value="cEGF"/>
    <property type="match status" value="1"/>
</dbReference>
<feature type="disulfide bond" evidence="29">
    <location>
        <begin position="3926"/>
        <end position="3936"/>
    </location>
</feature>
<organism evidence="35 36">
    <name type="scientific">Popillia japonica</name>
    <name type="common">Japanese beetle</name>
    <dbReference type="NCBI Taxonomy" id="7064"/>
    <lineage>
        <taxon>Eukaryota</taxon>
        <taxon>Metazoa</taxon>
        <taxon>Ecdysozoa</taxon>
        <taxon>Arthropoda</taxon>
        <taxon>Hexapoda</taxon>
        <taxon>Insecta</taxon>
        <taxon>Pterygota</taxon>
        <taxon>Neoptera</taxon>
        <taxon>Endopterygota</taxon>
        <taxon>Coleoptera</taxon>
        <taxon>Polyphaga</taxon>
        <taxon>Scarabaeiformia</taxon>
        <taxon>Scarabaeidae</taxon>
        <taxon>Rutelinae</taxon>
        <taxon>Popillia</taxon>
    </lineage>
</organism>
<evidence type="ECO:0000256" key="24">
    <source>
        <dbReference type="ARBA" id="ARBA00023180"/>
    </source>
</evidence>
<keyword evidence="18" id="KW-0695">RNA-directed DNA polymerase</keyword>
<evidence type="ECO:0000256" key="10">
    <source>
        <dbReference type="ARBA" id="ARBA00022722"/>
    </source>
</evidence>
<evidence type="ECO:0000256" key="21">
    <source>
        <dbReference type="ARBA" id="ARBA00023136"/>
    </source>
</evidence>
<dbReference type="Proteomes" id="UP001458880">
    <property type="component" value="Unassembled WGS sequence"/>
</dbReference>
<feature type="disulfide bond" evidence="29">
    <location>
        <begin position="3821"/>
        <end position="3831"/>
    </location>
</feature>
<feature type="disulfide bond" evidence="30">
    <location>
        <begin position="3342"/>
        <end position="3354"/>
    </location>
</feature>
<dbReference type="PROSITE" id="PS51120">
    <property type="entry name" value="LDLRB"/>
    <property type="match status" value="13"/>
</dbReference>
<feature type="repeat" description="LDL-receptor class B" evidence="31">
    <location>
        <begin position="2755"/>
        <end position="2798"/>
    </location>
</feature>
<evidence type="ECO:0000256" key="33">
    <source>
        <dbReference type="SAM" id="Phobius"/>
    </source>
</evidence>
<feature type="domain" description="EGF-like" evidence="34">
    <location>
        <begin position="2581"/>
        <end position="2619"/>
    </location>
</feature>
<feature type="repeat" description="LDL-receptor class B" evidence="31">
    <location>
        <begin position="1004"/>
        <end position="1048"/>
    </location>
</feature>
<feature type="disulfide bond" evidence="30">
    <location>
        <begin position="3060"/>
        <end position="3072"/>
    </location>
</feature>
<gene>
    <name evidence="35" type="ORF">QE152_g39567</name>
</gene>
<dbReference type="FunFam" id="2.120.10.30:FF:000035">
    <property type="entry name" value="Low-density lipoprotein receptor-related protein 2"/>
    <property type="match status" value="1"/>
</dbReference>
<dbReference type="PROSITE" id="PS00022">
    <property type="entry name" value="EGF_1"/>
    <property type="match status" value="6"/>
</dbReference>
<feature type="disulfide bond" evidence="30">
    <location>
        <begin position="3361"/>
        <end position="3376"/>
    </location>
</feature>
<dbReference type="InterPro" id="IPR011042">
    <property type="entry name" value="6-blade_b-propeller_TolB-like"/>
</dbReference>
<feature type="disulfide bond" evidence="29">
    <location>
        <begin position="3805"/>
        <end position="3814"/>
    </location>
</feature>
<feature type="disulfide bond" evidence="30">
    <location>
        <begin position="2116"/>
        <end position="2134"/>
    </location>
</feature>
<dbReference type="GO" id="GO:0016787">
    <property type="term" value="F:hydrolase activity"/>
    <property type="evidence" value="ECO:0007669"/>
    <property type="project" value="UniProtKB-KW"/>
</dbReference>
<dbReference type="CDD" id="cd00112">
    <property type="entry name" value="LDLa"/>
    <property type="match status" value="28"/>
</dbReference>
<feature type="domain" description="EGF-like" evidence="34">
    <location>
        <begin position="3771"/>
        <end position="3815"/>
    </location>
</feature>
<feature type="disulfide bond" evidence="30">
    <location>
        <begin position="3162"/>
        <end position="3177"/>
    </location>
</feature>
<feature type="repeat" description="LDL-receptor class B" evidence="31">
    <location>
        <begin position="1615"/>
        <end position="1657"/>
    </location>
</feature>
<dbReference type="InterPro" id="IPR036055">
    <property type="entry name" value="LDL_receptor-like_sf"/>
</dbReference>
<dbReference type="InterPro" id="IPR001881">
    <property type="entry name" value="EGF-like_Ca-bd_dom"/>
</dbReference>
<feature type="disulfide bond" evidence="30">
    <location>
        <begin position="3189"/>
        <end position="3207"/>
    </location>
</feature>
<dbReference type="FunFam" id="2.120.10.30:FF:000241">
    <property type="entry name" value="Low-density lipoprotein receptor-related protein 6"/>
    <property type="match status" value="3"/>
</dbReference>
<dbReference type="SMART" id="SM00181">
    <property type="entry name" value="EGF"/>
    <property type="match status" value="25"/>
</dbReference>
<feature type="disulfide bond" evidence="30">
    <location>
        <begin position="3150"/>
        <end position="3168"/>
    </location>
</feature>
<feature type="disulfide bond" evidence="30">
    <location>
        <begin position="2109"/>
        <end position="2121"/>
    </location>
</feature>
<feature type="disulfide bond" evidence="30">
    <location>
        <begin position="622"/>
        <end position="637"/>
    </location>
</feature>
<dbReference type="SUPFAM" id="SSF56672">
    <property type="entry name" value="DNA/RNA polymerases"/>
    <property type="match status" value="1"/>
</dbReference>
<keyword evidence="13" id="KW-1009">Hearing</keyword>
<evidence type="ECO:0000259" key="34">
    <source>
        <dbReference type="PROSITE" id="PS50026"/>
    </source>
</evidence>
<dbReference type="InterPro" id="IPR026823">
    <property type="entry name" value="cEGF"/>
</dbReference>
<feature type="disulfide bond" evidence="29">
    <location>
        <begin position="3843"/>
        <end position="3852"/>
    </location>
</feature>
<dbReference type="InterPro" id="IPR009030">
    <property type="entry name" value="Growth_fac_rcpt_cys_sf"/>
</dbReference>
<dbReference type="Gene3D" id="4.10.1220.10">
    <property type="entry name" value="EGF-type module"/>
    <property type="match status" value="1"/>
</dbReference>
<feature type="disulfide bond" evidence="29">
    <location>
        <begin position="4073"/>
        <end position="4082"/>
    </location>
</feature>
<dbReference type="InterPro" id="IPR018097">
    <property type="entry name" value="EGF_Ca-bd_CS"/>
</dbReference>
<keyword evidence="5 29" id="KW-0245">EGF-like domain</keyword>
<evidence type="ECO:0000256" key="17">
    <source>
        <dbReference type="ARBA" id="ARBA00022902"/>
    </source>
</evidence>
<dbReference type="PROSITE" id="PS50068">
    <property type="entry name" value="LDLRA_2"/>
    <property type="match status" value="29"/>
</dbReference>
<feature type="domain" description="EGF-like" evidence="34">
    <location>
        <begin position="4048"/>
        <end position="4083"/>
    </location>
</feature>
<protein>
    <recommendedName>
        <fullName evidence="26">Low-density lipoprotein receptor-related protein 2</fullName>
    </recommendedName>
    <alternativeName>
        <fullName evidence="27">Glycoprotein 330</fullName>
    </alternativeName>
    <alternativeName>
        <fullName evidence="28">Megalin</fullName>
    </alternativeName>
</protein>
<feature type="disulfide bond" evidence="30">
    <location>
        <begin position="2075"/>
        <end position="2093"/>
    </location>
</feature>
<evidence type="ECO:0000256" key="5">
    <source>
        <dbReference type="ARBA" id="ARBA00022536"/>
    </source>
</evidence>
<feature type="domain" description="EGF-like" evidence="34">
    <location>
        <begin position="3972"/>
        <end position="4005"/>
    </location>
</feature>
<feature type="disulfide bond" evidence="30">
    <location>
        <begin position="3100"/>
        <end position="3112"/>
    </location>
</feature>
<dbReference type="SUPFAM" id="SSF57424">
    <property type="entry name" value="LDL receptor-like module"/>
    <property type="match status" value="27"/>
</dbReference>
<keyword evidence="21 33" id="KW-0472">Membrane</keyword>
<dbReference type="GO" id="GO:0030425">
    <property type="term" value="C:dendrite"/>
    <property type="evidence" value="ECO:0007669"/>
    <property type="project" value="UniProtKB-SubCell"/>
</dbReference>
<keyword evidence="24" id="KW-0325">Glycoprotein</keyword>
<evidence type="ECO:0000256" key="27">
    <source>
        <dbReference type="ARBA" id="ARBA00077868"/>
    </source>
</evidence>
<dbReference type="GO" id="GO:0007399">
    <property type="term" value="P:nervous system development"/>
    <property type="evidence" value="ECO:0007669"/>
    <property type="project" value="UniProtKB-KW"/>
</dbReference>
<evidence type="ECO:0000313" key="36">
    <source>
        <dbReference type="Proteomes" id="UP001458880"/>
    </source>
</evidence>
<feature type="disulfide bond" evidence="30">
    <location>
        <begin position="2165"/>
        <end position="2180"/>
    </location>
</feature>
<feature type="disulfide bond" evidence="30">
    <location>
        <begin position="2438"/>
        <end position="2450"/>
    </location>
</feature>
<feature type="disulfide bond" evidence="29">
    <location>
        <begin position="3995"/>
        <end position="4004"/>
    </location>
</feature>
<feature type="repeat" description="LDL-receptor class B" evidence="31">
    <location>
        <begin position="2712"/>
        <end position="2754"/>
    </location>
</feature>
<keyword evidence="35" id="KW-0449">Lipoprotein</keyword>
<evidence type="ECO:0000256" key="18">
    <source>
        <dbReference type="ARBA" id="ARBA00022918"/>
    </source>
</evidence>
<keyword evidence="20" id="KW-0729">SH3-binding</keyword>
<dbReference type="InterPro" id="IPR000033">
    <property type="entry name" value="LDLR_classB_rpt"/>
</dbReference>
<evidence type="ECO:0000256" key="23">
    <source>
        <dbReference type="ARBA" id="ARBA00023170"/>
    </source>
</evidence>
<evidence type="ECO:0000256" key="25">
    <source>
        <dbReference type="ARBA" id="ARBA00023273"/>
    </source>
</evidence>
<feature type="disulfide bond" evidence="29">
    <location>
        <begin position="4014"/>
        <end position="4024"/>
    </location>
</feature>
<feature type="disulfide bond" evidence="30">
    <location>
        <begin position="2316"/>
        <end position="2328"/>
    </location>
</feature>
<dbReference type="Pfam" id="PF00057">
    <property type="entry name" value="Ldl_recept_a"/>
    <property type="match status" value="28"/>
</dbReference>
<dbReference type="PANTHER" id="PTHR22722">
    <property type="entry name" value="LOW-DENSITY LIPOPROTEIN RECEPTOR-RELATED PROTEIN 2-RELATED"/>
    <property type="match status" value="1"/>
</dbReference>
<evidence type="ECO:0000256" key="14">
    <source>
        <dbReference type="ARBA" id="ARBA00022759"/>
    </source>
</evidence>
<feature type="disulfide bond" evidence="30">
    <location>
        <begin position="3240"/>
        <end position="3255"/>
    </location>
</feature>
<dbReference type="InterPro" id="IPR000742">
    <property type="entry name" value="EGF"/>
</dbReference>
<keyword evidence="8 33" id="KW-0812">Transmembrane</keyword>
<evidence type="ECO:0000256" key="4">
    <source>
        <dbReference type="ARBA" id="ARBA00022475"/>
    </source>
</evidence>
<evidence type="ECO:0000256" key="11">
    <source>
        <dbReference type="ARBA" id="ARBA00022729"/>
    </source>
</evidence>
<feature type="disulfide bond" evidence="30">
    <location>
        <begin position="565"/>
        <end position="577"/>
    </location>
</feature>
<keyword evidence="14" id="KW-0255">Endonuclease</keyword>
<feature type="disulfide bond" evidence="30">
    <location>
        <begin position="2297"/>
        <end position="2312"/>
    </location>
</feature>
<dbReference type="GO" id="GO:0007605">
    <property type="term" value="P:sensory perception of sound"/>
    <property type="evidence" value="ECO:0007669"/>
    <property type="project" value="UniProtKB-KW"/>
</dbReference>
<feature type="disulfide bond" evidence="30">
    <location>
        <begin position="2996"/>
        <end position="3011"/>
    </location>
</feature>
<feature type="disulfide bond" evidence="30">
    <location>
        <begin position="3300"/>
        <end position="3312"/>
    </location>
</feature>
<feature type="disulfide bond" evidence="29">
    <location>
        <begin position="4052"/>
        <end position="4062"/>
    </location>
</feature>
<feature type="disulfide bond" evidence="30">
    <location>
        <begin position="3067"/>
        <end position="3085"/>
    </location>
</feature>
<dbReference type="GO" id="GO:0030424">
    <property type="term" value="C:axon"/>
    <property type="evidence" value="ECO:0007669"/>
    <property type="project" value="UniProtKB-SubCell"/>
</dbReference>
<dbReference type="FunFam" id="4.10.400.10:FF:000007">
    <property type="entry name" value="Low density lipoprotein receptor-related protein 1"/>
    <property type="match status" value="1"/>
</dbReference>
<keyword evidence="12" id="KW-0677">Repeat</keyword>
<feature type="disulfide bond" evidence="29">
    <location>
        <begin position="3877"/>
        <end position="3886"/>
    </location>
</feature>
<dbReference type="SUPFAM" id="SSF57184">
    <property type="entry name" value="Growth factor receptor domain"/>
    <property type="match status" value="2"/>
</dbReference>
<evidence type="ECO:0000313" key="35">
    <source>
        <dbReference type="EMBL" id="KAK9679906.1"/>
    </source>
</evidence>
<feature type="disulfide bond" evidence="29">
    <location>
        <begin position="4037"/>
        <end position="4046"/>
    </location>
</feature>
<comment type="caution">
    <text evidence="29">Lacks conserved residue(s) required for the propagation of feature annotation.</text>
</comment>
<feature type="repeat" description="LDL-receptor class B" evidence="31">
    <location>
        <begin position="1183"/>
        <end position="1225"/>
    </location>
</feature>
<dbReference type="SMART" id="SM00135">
    <property type="entry name" value="LY"/>
    <property type="match status" value="30"/>
</dbReference>
<dbReference type="FunFam" id="4.10.400.10:FF:000005">
    <property type="entry name" value="low-density lipoprotein receptor-related protein 1B"/>
    <property type="match status" value="2"/>
</dbReference>
<dbReference type="SUPFAM" id="SSF63825">
    <property type="entry name" value="YWTD domain"/>
    <property type="match status" value="7"/>
</dbReference>
<feature type="disulfide bond" evidence="30">
    <location>
        <begin position="2153"/>
        <end position="2171"/>
    </location>
</feature>
<keyword evidence="11" id="KW-0732">Signal</keyword>
<feature type="repeat" description="LDL-receptor class B" evidence="31">
    <location>
        <begin position="911"/>
        <end position="953"/>
    </location>
</feature>
<feature type="disulfide bond" evidence="30">
    <location>
        <begin position="3107"/>
        <end position="3125"/>
    </location>
</feature>
<feature type="disulfide bond" evidence="30">
    <location>
        <begin position="2406"/>
        <end position="2424"/>
    </location>
</feature>
<dbReference type="PRINTS" id="PR00261">
    <property type="entry name" value="LDLRECEPTOR"/>
</dbReference>
<feature type="disulfide bond" evidence="30">
    <location>
        <begin position="3349"/>
        <end position="3367"/>
    </location>
</feature>
<feature type="repeat" description="LDL-receptor class B" evidence="31">
    <location>
        <begin position="1532"/>
        <end position="1574"/>
    </location>
</feature>
<dbReference type="Gene3D" id="4.10.400.10">
    <property type="entry name" value="Low-density Lipoprotein Receptor"/>
    <property type="match status" value="28"/>
</dbReference>
<evidence type="ECO:0000256" key="2">
    <source>
        <dbReference type="ARBA" id="ARBA00004279"/>
    </source>
</evidence>
<dbReference type="InterPro" id="IPR051221">
    <property type="entry name" value="LDLR-related"/>
</dbReference>
<dbReference type="InterPro" id="IPR002172">
    <property type="entry name" value="LDrepeatLR_classA_rpt"/>
</dbReference>
<evidence type="ECO:0000256" key="29">
    <source>
        <dbReference type="PROSITE-ProRule" id="PRU00076"/>
    </source>
</evidence>
<feature type="disulfide bond" evidence="30">
    <location>
        <begin position="3143"/>
        <end position="3155"/>
    </location>
</feature>
<dbReference type="SMART" id="SM00179">
    <property type="entry name" value="EGF_CA"/>
    <property type="match status" value="10"/>
</dbReference>
<feature type="repeat" description="LDL-receptor class B" evidence="31">
    <location>
        <begin position="1933"/>
        <end position="1975"/>
    </location>
</feature>
<feature type="domain" description="EGF-like" evidence="34">
    <location>
        <begin position="4010"/>
        <end position="4047"/>
    </location>
</feature>
<evidence type="ECO:0000256" key="13">
    <source>
        <dbReference type="ARBA" id="ARBA00022740"/>
    </source>
</evidence>
<evidence type="ECO:0000256" key="6">
    <source>
        <dbReference type="ARBA" id="ARBA00022583"/>
    </source>
</evidence>
<feature type="disulfide bond" evidence="30">
    <location>
        <begin position="572"/>
        <end position="590"/>
    </location>
</feature>
<evidence type="ECO:0000256" key="16">
    <source>
        <dbReference type="ARBA" id="ARBA00022837"/>
    </source>
</evidence>
<feature type="disulfide bond" evidence="30">
    <location>
        <begin position="3201"/>
        <end position="3216"/>
    </location>
</feature>
<feature type="disulfide bond" evidence="30">
    <location>
        <begin position="2399"/>
        <end position="2411"/>
    </location>
</feature>
<dbReference type="InterPro" id="IPR023415">
    <property type="entry name" value="LDLR_class-A_CS"/>
</dbReference>
<feature type="disulfide bond" evidence="30">
    <location>
        <begin position="2068"/>
        <end position="2080"/>
    </location>
</feature>
<dbReference type="GO" id="GO:0017124">
    <property type="term" value="F:SH3 domain binding"/>
    <property type="evidence" value="ECO:0007669"/>
    <property type="project" value="UniProtKB-KW"/>
</dbReference>
<feature type="disulfide bond" evidence="30">
    <location>
        <begin position="2977"/>
        <end position="2989"/>
    </location>
</feature>
<dbReference type="PROSITE" id="PS01187">
    <property type="entry name" value="EGF_CA"/>
    <property type="match status" value="1"/>
</dbReference>
<dbReference type="InterPro" id="IPR000152">
    <property type="entry name" value="EGF-type_Asp/Asn_hydroxyl_site"/>
</dbReference>
<feature type="disulfide bond" evidence="30">
    <location>
        <begin position="584"/>
        <end position="599"/>
    </location>
</feature>
<dbReference type="InterPro" id="IPR043502">
    <property type="entry name" value="DNA/RNA_pol_sf"/>
</dbReference>
<feature type="disulfide bond" evidence="30">
    <location>
        <begin position="2323"/>
        <end position="2341"/>
    </location>
</feature>
<evidence type="ECO:0000256" key="1">
    <source>
        <dbReference type="ARBA" id="ARBA00004247"/>
    </source>
</evidence>
<feature type="disulfide bond" evidence="30">
    <location>
        <begin position="2445"/>
        <end position="2463"/>
    </location>
</feature>
<evidence type="ECO:0000256" key="26">
    <source>
        <dbReference type="ARBA" id="ARBA00074420"/>
    </source>
</evidence>
<accession>A0AAW1HTU1</accession>
<feature type="disulfide bond" evidence="30">
    <location>
        <begin position="2128"/>
        <end position="2143"/>
    </location>
</feature>
<keyword evidence="7" id="KW-0808">Transferase</keyword>
<feature type="disulfide bond" evidence="30">
    <location>
        <begin position="3182"/>
        <end position="3194"/>
    </location>
</feature>
<dbReference type="PANTHER" id="PTHR22722:SF5">
    <property type="entry name" value="LOW-DENSITY LIPOPROTEIN RECEPTOR-RELATED PROTEIN 1B"/>
    <property type="match status" value="1"/>
</dbReference>
<dbReference type="InterPro" id="IPR041373">
    <property type="entry name" value="RT_RNaseH"/>
</dbReference>
<feature type="disulfide bond" evidence="29">
    <location>
        <begin position="4018"/>
        <end position="4035"/>
    </location>
</feature>
<evidence type="ECO:0000256" key="12">
    <source>
        <dbReference type="ARBA" id="ARBA00022737"/>
    </source>
</evidence>
<evidence type="ECO:0000256" key="7">
    <source>
        <dbReference type="ARBA" id="ARBA00022679"/>
    </source>
</evidence>
<evidence type="ECO:0000256" key="19">
    <source>
        <dbReference type="ARBA" id="ARBA00022989"/>
    </source>
</evidence>
<comment type="caution">
    <text evidence="35">The sequence shown here is derived from an EMBL/GenBank/DDBJ whole genome shotgun (WGS) entry which is preliminary data.</text>
</comment>
<keyword evidence="36" id="KW-1185">Reference proteome</keyword>
<feature type="domain" description="EGF-like" evidence="34">
    <location>
        <begin position="3854"/>
        <end position="3887"/>
    </location>
</feature>
<keyword evidence="19 33" id="KW-1133">Transmembrane helix</keyword>
<keyword evidence="10" id="KW-0540">Nuclease</keyword>
<dbReference type="FunFam" id="2.120.10.30:FF:000008">
    <property type="entry name" value="Low-density lipoprotein receptor-related protein 4"/>
    <property type="match status" value="1"/>
</dbReference>
<feature type="domain" description="EGF-like" evidence="34">
    <location>
        <begin position="3922"/>
        <end position="3957"/>
    </location>
</feature>
<dbReference type="GO" id="GO:0003964">
    <property type="term" value="F:RNA-directed DNA polymerase activity"/>
    <property type="evidence" value="ECO:0007669"/>
    <property type="project" value="UniProtKB-KW"/>
</dbReference>
<evidence type="ECO:0000256" key="28">
    <source>
        <dbReference type="ARBA" id="ARBA00080738"/>
    </source>
</evidence>
<dbReference type="GO" id="GO:0004519">
    <property type="term" value="F:endonuclease activity"/>
    <property type="evidence" value="ECO:0007669"/>
    <property type="project" value="UniProtKB-KW"/>
</dbReference>
<feature type="disulfide bond" evidence="29">
    <location>
        <begin position="3947"/>
        <end position="3956"/>
    </location>
</feature>
<comment type="subcellular location">
    <subcellularLocation>
        <location evidence="1">Apical cell membrane</location>
        <topology evidence="1">Single-pass type I membrane protein</topology>
    </subcellularLocation>
    <subcellularLocation>
        <location evidence="3">Cell projection</location>
        <location evidence="3">Axon</location>
    </subcellularLocation>
    <subcellularLocation>
        <location evidence="2">Cell projection</location>
        <location evidence="2">Dendrite</location>
    </subcellularLocation>
</comment>
<evidence type="ECO:0000256" key="31">
    <source>
        <dbReference type="PROSITE-ProRule" id="PRU00461"/>
    </source>
</evidence>
<keyword evidence="17" id="KW-0524">Neurogenesis</keyword>